<dbReference type="InterPro" id="IPR058982">
    <property type="entry name" value="Beta-barrel_AprE"/>
</dbReference>
<dbReference type="EMBL" id="FQXP01000007">
    <property type="protein sequence ID" value="SHH95085.1"/>
    <property type="molecule type" value="Genomic_DNA"/>
</dbReference>
<keyword evidence="3 7" id="KW-0812">Transmembrane</keyword>
<dbReference type="InterPro" id="IPR050739">
    <property type="entry name" value="MFP"/>
</dbReference>
<feature type="coiled-coil region" evidence="6">
    <location>
        <begin position="171"/>
        <end position="275"/>
    </location>
</feature>
<dbReference type="STRING" id="1121306.SAMN02745196_02023"/>
<protein>
    <submittedName>
        <fullName evidence="10">Biotin-lipoyl like</fullName>
    </submittedName>
</protein>
<gene>
    <name evidence="10" type="ORF">SAMN02745196_02023</name>
</gene>
<feature type="transmembrane region" description="Helical" evidence="7">
    <location>
        <begin position="28"/>
        <end position="46"/>
    </location>
</feature>
<evidence type="ECO:0000256" key="3">
    <source>
        <dbReference type="ARBA" id="ARBA00022692"/>
    </source>
</evidence>
<reference evidence="10 11" key="1">
    <citation type="submission" date="2016-11" db="EMBL/GenBank/DDBJ databases">
        <authorList>
            <person name="Jaros S."/>
            <person name="Januszkiewicz K."/>
            <person name="Wedrychowicz H."/>
        </authorList>
    </citation>
    <scope>NUCLEOTIDE SEQUENCE [LARGE SCALE GENOMIC DNA]</scope>
    <source>
        <strain evidence="10 11">DSM 3089</strain>
    </source>
</reference>
<evidence type="ECO:0000256" key="1">
    <source>
        <dbReference type="ARBA" id="ARBA00004167"/>
    </source>
</evidence>
<keyword evidence="11" id="KW-1185">Reference proteome</keyword>
<evidence type="ECO:0000256" key="6">
    <source>
        <dbReference type="SAM" id="Coils"/>
    </source>
</evidence>
<dbReference type="InterPro" id="IPR058625">
    <property type="entry name" value="MdtA-like_BSH"/>
</dbReference>
<sequence length="486" mass="54730">MKYKIEELKDITDSREILQSKPQGFSKYMMYIICAILTAVILWSLVATKEISIKANGSVQASEESTKISSVLNGKVTTNNISEGIKVKAGDTLLVIDGEEYELQKNALESSLSSKEKELQANTKLKSSILDGTNYLNSSDEFEANYAKKYELFKENLKSGNAQVNALDSQKDSIKKSISDLNLLLKSYKEEKNYLNTSNYLYYQYSDYELTLRNYRKQVTNAEEKITTLEQSKVEITEENKAQAEITNGTIDKQIEELKKNIESINNEIEKYKNSSIMNVTSTIAQNEAKLSEGVANSNTGSYKEQYVSQLDSVITSLEASISELKMNLDLAKNKLDSTTIKAQYDGVVTLINTIKVGDFIQAGTQIASIIPENAKQYKAQIYIENQNFGNIKEGEEVILEFIALPQREYGIVKSTLEEISVDAKVSEEQKTSFYTGTCTIPVTSMKNKNGDSIDIKNGMLLQARIINREVSYFRYFLEKINILDE</sequence>
<name>A0A1M5X5J8_9CLOT</name>
<keyword evidence="5 7" id="KW-0472">Membrane</keyword>
<feature type="domain" description="Multidrug resistance protein MdtA-like barrel-sandwich hybrid" evidence="8">
    <location>
        <begin position="67"/>
        <end position="370"/>
    </location>
</feature>
<evidence type="ECO:0000313" key="10">
    <source>
        <dbReference type="EMBL" id="SHH95085.1"/>
    </source>
</evidence>
<dbReference type="RefSeq" id="WP_072831896.1">
    <property type="nucleotide sequence ID" value="NZ_FQXP01000007.1"/>
</dbReference>
<dbReference type="OrthoDB" id="357309at2"/>
<feature type="domain" description="AprE-like beta-barrel" evidence="9">
    <location>
        <begin position="381"/>
        <end position="467"/>
    </location>
</feature>
<dbReference type="Gene3D" id="2.40.50.100">
    <property type="match status" value="2"/>
</dbReference>
<keyword evidence="4 7" id="KW-1133">Transmembrane helix</keyword>
<dbReference type="Pfam" id="PF25917">
    <property type="entry name" value="BSH_RND"/>
    <property type="match status" value="1"/>
</dbReference>
<comment type="similarity">
    <text evidence="2">Belongs to the membrane fusion protein (MFP) (TC 8.A.1) family.</text>
</comment>
<organism evidence="10 11">
    <name type="scientific">Clostridium collagenovorans DSM 3089</name>
    <dbReference type="NCBI Taxonomy" id="1121306"/>
    <lineage>
        <taxon>Bacteria</taxon>
        <taxon>Bacillati</taxon>
        <taxon>Bacillota</taxon>
        <taxon>Clostridia</taxon>
        <taxon>Eubacteriales</taxon>
        <taxon>Clostridiaceae</taxon>
        <taxon>Clostridium</taxon>
    </lineage>
</organism>
<dbReference type="GO" id="GO:0016020">
    <property type="term" value="C:membrane"/>
    <property type="evidence" value="ECO:0007669"/>
    <property type="project" value="UniProtKB-SubCell"/>
</dbReference>
<dbReference type="SUPFAM" id="SSF111369">
    <property type="entry name" value="HlyD-like secretion proteins"/>
    <property type="match status" value="1"/>
</dbReference>
<accession>A0A1M5X5J8</accession>
<evidence type="ECO:0000259" key="9">
    <source>
        <dbReference type="Pfam" id="PF26002"/>
    </source>
</evidence>
<comment type="subcellular location">
    <subcellularLocation>
        <location evidence="1">Membrane</location>
        <topology evidence="1">Single-pass membrane protein</topology>
    </subcellularLocation>
</comment>
<dbReference type="AlphaFoldDB" id="A0A1M5X5J8"/>
<evidence type="ECO:0000313" key="11">
    <source>
        <dbReference type="Proteomes" id="UP000184526"/>
    </source>
</evidence>
<evidence type="ECO:0000256" key="4">
    <source>
        <dbReference type="ARBA" id="ARBA00022989"/>
    </source>
</evidence>
<evidence type="ECO:0000256" key="2">
    <source>
        <dbReference type="ARBA" id="ARBA00009477"/>
    </source>
</evidence>
<dbReference type="PANTHER" id="PTHR30386:SF26">
    <property type="entry name" value="TRANSPORT PROTEIN COMB"/>
    <property type="match status" value="1"/>
</dbReference>
<dbReference type="PANTHER" id="PTHR30386">
    <property type="entry name" value="MEMBRANE FUSION SUBUNIT OF EMRAB-TOLC MULTIDRUG EFFLUX PUMP"/>
    <property type="match status" value="1"/>
</dbReference>
<proteinExistence type="inferred from homology"/>
<keyword evidence="6" id="KW-0175">Coiled coil</keyword>
<dbReference type="Proteomes" id="UP000184526">
    <property type="component" value="Unassembled WGS sequence"/>
</dbReference>
<evidence type="ECO:0000256" key="5">
    <source>
        <dbReference type="ARBA" id="ARBA00023136"/>
    </source>
</evidence>
<dbReference type="Gene3D" id="1.10.287.470">
    <property type="entry name" value="Helix hairpin bin"/>
    <property type="match status" value="1"/>
</dbReference>
<dbReference type="Pfam" id="PF26002">
    <property type="entry name" value="Beta-barrel_AprE"/>
    <property type="match status" value="1"/>
</dbReference>
<evidence type="ECO:0000259" key="8">
    <source>
        <dbReference type="Pfam" id="PF25917"/>
    </source>
</evidence>
<feature type="coiled-coil region" evidence="6">
    <location>
        <begin position="315"/>
        <end position="342"/>
    </location>
</feature>
<evidence type="ECO:0000256" key="7">
    <source>
        <dbReference type="SAM" id="Phobius"/>
    </source>
</evidence>